<comment type="caution">
    <text evidence="1">The sequence shown here is derived from an EMBL/GenBank/DDBJ whole genome shotgun (WGS) entry which is preliminary data.</text>
</comment>
<organism evidence="1 2">
    <name type="scientific">Coniosporium uncinatum</name>
    <dbReference type="NCBI Taxonomy" id="93489"/>
    <lineage>
        <taxon>Eukaryota</taxon>
        <taxon>Fungi</taxon>
        <taxon>Dikarya</taxon>
        <taxon>Ascomycota</taxon>
        <taxon>Pezizomycotina</taxon>
        <taxon>Dothideomycetes</taxon>
        <taxon>Dothideomycetes incertae sedis</taxon>
        <taxon>Coniosporium</taxon>
    </lineage>
</organism>
<evidence type="ECO:0000313" key="2">
    <source>
        <dbReference type="Proteomes" id="UP001186974"/>
    </source>
</evidence>
<feature type="non-terminal residue" evidence="1">
    <location>
        <position position="101"/>
    </location>
</feature>
<keyword evidence="2" id="KW-1185">Reference proteome</keyword>
<sequence length="101" mass="10993">MSPSPNDEPRTPERKASTTLLNAFKTLTGSRPKLENRSTSPATSVAPVQASLARPYSSIDGTVLAQATQADAERRVSNGHDQGNHKRRMGEKFVFDREIVG</sequence>
<evidence type="ECO:0000313" key="1">
    <source>
        <dbReference type="EMBL" id="KAK3044231.1"/>
    </source>
</evidence>
<protein>
    <submittedName>
        <fullName evidence="1">Uncharacterized protein</fullName>
    </submittedName>
</protein>
<proteinExistence type="predicted"/>
<name>A0ACC3CT15_9PEZI</name>
<reference evidence="1" key="1">
    <citation type="submission" date="2024-09" db="EMBL/GenBank/DDBJ databases">
        <title>Black Yeasts Isolated from many extreme environments.</title>
        <authorList>
            <person name="Coleine C."/>
            <person name="Stajich J.E."/>
            <person name="Selbmann L."/>
        </authorList>
    </citation>
    <scope>NUCLEOTIDE SEQUENCE</scope>
    <source>
        <strain evidence="1">CCFEE 5737</strain>
    </source>
</reference>
<dbReference type="Proteomes" id="UP001186974">
    <property type="component" value="Unassembled WGS sequence"/>
</dbReference>
<gene>
    <name evidence="1" type="ORF">LTS18_001838</name>
</gene>
<accession>A0ACC3CT15</accession>
<dbReference type="EMBL" id="JAWDJW010012239">
    <property type="protein sequence ID" value="KAK3044231.1"/>
    <property type="molecule type" value="Genomic_DNA"/>
</dbReference>